<accession>A0ABV0NQ58</accession>
<evidence type="ECO:0000313" key="1">
    <source>
        <dbReference type="EMBL" id="MEQ2173536.1"/>
    </source>
</evidence>
<organism evidence="1 2">
    <name type="scientific">Goodea atripinnis</name>
    <dbReference type="NCBI Taxonomy" id="208336"/>
    <lineage>
        <taxon>Eukaryota</taxon>
        <taxon>Metazoa</taxon>
        <taxon>Chordata</taxon>
        <taxon>Craniata</taxon>
        <taxon>Vertebrata</taxon>
        <taxon>Euteleostomi</taxon>
        <taxon>Actinopterygii</taxon>
        <taxon>Neopterygii</taxon>
        <taxon>Teleostei</taxon>
        <taxon>Neoteleostei</taxon>
        <taxon>Acanthomorphata</taxon>
        <taxon>Ovalentaria</taxon>
        <taxon>Atherinomorphae</taxon>
        <taxon>Cyprinodontiformes</taxon>
        <taxon>Goodeidae</taxon>
        <taxon>Goodea</taxon>
    </lineage>
</organism>
<sequence length="108" mass="11909">MASLSSFCDQGSAAPVLCCRHSSISNNGYPVEYLLSVCLQLLWFTLNLTITCHDPPLFGFRVYLLSLHSQLFSVHSGLLDSFCLVFVTSWISVSLFTCINSLSPKSNP</sequence>
<evidence type="ECO:0000313" key="2">
    <source>
        <dbReference type="Proteomes" id="UP001476798"/>
    </source>
</evidence>
<dbReference type="EMBL" id="JAHRIO010046568">
    <property type="protein sequence ID" value="MEQ2173536.1"/>
    <property type="molecule type" value="Genomic_DNA"/>
</dbReference>
<proteinExistence type="predicted"/>
<name>A0ABV0NQ58_9TELE</name>
<comment type="caution">
    <text evidence="1">The sequence shown here is derived from an EMBL/GenBank/DDBJ whole genome shotgun (WGS) entry which is preliminary data.</text>
</comment>
<reference evidence="1 2" key="1">
    <citation type="submission" date="2021-06" db="EMBL/GenBank/DDBJ databases">
        <authorList>
            <person name="Palmer J.M."/>
        </authorList>
    </citation>
    <scope>NUCLEOTIDE SEQUENCE [LARGE SCALE GENOMIC DNA]</scope>
    <source>
        <strain evidence="1 2">GA_2019</strain>
        <tissue evidence="1">Muscle</tissue>
    </source>
</reference>
<protein>
    <submittedName>
        <fullName evidence="1">Uncharacterized protein</fullName>
    </submittedName>
</protein>
<gene>
    <name evidence="1" type="ORF">GOODEAATRI_033084</name>
</gene>
<keyword evidence="2" id="KW-1185">Reference proteome</keyword>
<dbReference type="Proteomes" id="UP001476798">
    <property type="component" value="Unassembled WGS sequence"/>
</dbReference>